<evidence type="ECO:0000313" key="1">
    <source>
        <dbReference type="EMBL" id="NHZ65973.1"/>
    </source>
</evidence>
<dbReference type="Proteomes" id="UP000610594">
    <property type="component" value="Unassembled WGS sequence"/>
</dbReference>
<protein>
    <recommendedName>
        <fullName evidence="3">Ig-like domain-containing protein</fullName>
    </recommendedName>
</protein>
<evidence type="ECO:0008006" key="3">
    <source>
        <dbReference type="Google" id="ProtNLM"/>
    </source>
</evidence>
<keyword evidence="2" id="KW-1185">Reference proteome</keyword>
<dbReference type="RefSeq" id="WP_167239890.1">
    <property type="nucleotide sequence ID" value="NZ_WHJF01000106.1"/>
</dbReference>
<organism evidence="1 2">
    <name type="scientific">Massilia genomosp. 1</name>
    <dbReference type="NCBI Taxonomy" id="2609280"/>
    <lineage>
        <taxon>Bacteria</taxon>
        <taxon>Pseudomonadati</taxon>
        <taxon>Pseudomonadota</taxon>
        <taxon>Betaproteobacteria</taxon>
        <taxon>Burkholderiales</taxon>
        <taxon>Oxalobacteraceae</taxon>
        <taxon>Telluria group</taxon>
        <taxon>Massilia</taxon>
    </lineage>
</organism>
<comment type="caution">
    <text evidence="1">The sequence shown here is derived from an EMBL/GenBank/DDBJ whole genome shotgun (WGS) entry which is preliminary data.</text>
</comment>
<name>A0ABX0N0U3_9BURK</name>
<accession>A0ABX0N0U3</accession>
<evidence type="ECO:0000313" key="2">
    <source>
        <dbReference type="Proteomes" id="UP000610594"/>
    </source>
</evidence>
<sequence length="107" mass="11442">MARGLEPVIAFSIDGVPNDGPATLPANVPVTVAYQATNATSCAVTAYSRLPVEFFTTWYENKNAPTALRWAPLKLGSGGEYYWNVVCVNRNAPGAPETHMTLGIDAL</sequence>
<gene>
    <name evidence="1" type="ORF">F1735_27365</name>
</gene>
<reference evidence="1 2" key="1">
    <citation type="submission" date="2019-10" db="EMBL/GenBank/DDBJ databases">
        <title>Taxonomy of Antarctic Massilia spp.: description of Massilia rubra sp. nov., Massilia aquatica sp. nov., Massilia mucilaginosa sp. nov., Massilia frigida sp. nov. isolated from streams, lakes and regoliths.</title>
        <authorList>
            <person name="Holochova P."/>
            <person name="Sedlacek I."/>
            <person name="Kralova S."/>
            <person name="Maslanova I."/>
            <person name="Busse H.-J."/>
            <person name="Stankova E."/>
            <person name="Vrbovska V."/>
            <person name="Kovarovic V."/>
            <person name="Bartak M."/>
            <person name="Svec P."/>
            <person name="Pantucek R."/>
        </authorList>
    </citation>
    <scope>NUCLEOTIDE SEQUENCE [LARGE SCALE GENOMIC DNA]</scope>
    <source>
        <strain evidence="1 2">CCM 8694</strain>
    </source>
</reference>
<dbReference type="EMBL" id="WHJF01000106">
    <property type="protein sequence ID" value="NHZ65973.1"/>
    <property type="molecule type" value="Genomic_DNA"/>
</dbReference>
<proteinExistence type="predicted"/>